<evidence type="ECO:0000256" key="3">
    <source>
        <dbReference type="ARBA" id="ARBA00022450"/>
    </source>
</evidence>
<dbReference type="FunFam" id="3.40.50.980:FF:000001">
    <property type="entry name" value="Non-ribosomal peptide synthetase"/>
    <property type="match status" value="5"/>
</dbReference>
<dbReference type="CDD" id="cd17646">
    <property type="entry name" value="A_NRPS_AB3403-like"/>
    <property type="match status" value="1"/>
</dbReference>
<dbReference type="PROSITE" id="PS00455">
    <property type="entry name" value="AMP_BINDING"/>
    <property type="match status" value="5"/>
</dbReference>
<accession>A0A1H1Y5U2</accession>
<organism evidence="8 9">
    <name type="scientific">Pseudomonas asplenii</name>
    <dbReference type="NCBI Taxonomy" id="53407"/>
    <lineage>
        <taxon>Bacteria</taxon>
        <taxon>Pseudomonadati</taxon>
        <taxon>Pseudomonadota</taxon>
        <taxon>Gammaproteobacteria</taxon>
        <taxon>Pseudomonadales</taxon>
        <taxon>Pseudomonadaceae</taxon>
        <taxon>Pseudomonas</taxon>
    </lineage>
</organism>
<feature type="compositionally biased region" description="Basic and acidic residues" evidence="6">
    <location>
        <begin position="3134"/>
        <end position="3144"/>
    </location>
</feature>
<dbReference type="InterPro" id="IPR020806">
    <property type="entry name" value="PKS_PP-bd"/>
</dbReference>
<dbReference type="InterPro" id="IPR001242">
    <property type="entry name" value="Condensation_dom"/>
</dbReference>
<evidence type="ECO:0000256" key="4">
    <source>
        <dbReference type="ARBA" id="ARBA00022553"/>
    </source>
</evidence>
<comment type="similarity">
    <text evidence="2">Belongs to the ATP-dependent AMP-binding enzyme family.</text>
</comment>
<dbReference type="PANTHER" id="PTHR45527">
    <property type="entry name" value="NONRIBOSOMAL PEPTIDE SYNTHETASE"/>
    <property type="match status" value="1"/>
</dbReference>
<sequence length="5380" mass="593899">MDSSTDKLSAQACASHELASVQQGIWLDQIAHPDLPYYNIGMSLEIRGEINIPLFEKAIQIVVDNHDALRLSFSHEGGIGRQQVLPEARFKLEVVEFSEADDDAGLAVAHLYKAFGKPFTSLTGQLWEMHMVRCGPNRHYWFNRYHHLVTDGIGATLIGHAVEDAYNALLAGNEDFVEGPSYVSFLEEDRAYLQSSRYERDRLFWQETYAQLPPPLLQRRADFKAGQANVLAPSAQVQAMLPRALYNALSQFASERGLSVAHVLVSVIGTYFSRTVGVDEVVVGMPVHNRSTARQKATIGMFSSVSPIRLPVDPQGSLLDLMNTVATQLRRSYRHQRFPIAELNRSLRLTQNGRRQLFDIALSFESFDGDVYYDGTLARVLMIDNGYEQTPMAIFVRDYHPNEDVHLDFNFNTAYFSLEEAQQLQQRMFAMLEAVLEQHDTPVAHFPLMAEGERRHLQVDFNATARDYPRDVLIHQLIEQQVAQRPDACAVRGDAGPLLSYAQLNRRANQLAHRLIALGVKPDSRVAVSLRRGAEMVVALLGVLKAGGAYVPIDPDLPAARQAFMLNDSAPRALLTSHTLLDSLPPSDVPLLLLDASDDSAQLAMQATDTPDARVLGLLPTHLAYVLYTSGSTGTPKGVMNEHLGVVNRLLWARDEYAVEAGDRVLQKTPFGFDVSVWEFFLPLLAGAELVMARPGGHQEPDYLAQVMRDARITLLHFVPSMLDVFLEHRSARDFPDLRRVLCSGEALPRSLQRRFEEQLAGIELHNLYGPTEAAIDVTAWQCHPGDPAESVPIGRPIANIQMYVLDALGQVQPLGVAGELHIGGIGVARGYLNLPELSAERFIVDPFSNDPQARLYKTGDLGRWLANGALEYLGRNDFQVKIRGLRIEIGEVEAALALCPGVREVVVIAREDEGQPDSKRLVAYLCGEPAPAEQLRKALLKHLPEYMIPSAFVHLESLPLSSNGKLDRKALPAPDLDAVISRSYVAPEGEIEIALANLWQDLLQLEQVGRHDHFFELGGHSLLAVRLISQIRQQLGVELSLAELFAQPELADLARVIAQAGRSTLPEIIPVARDQAWPLSFAQQRLWFLAQMEGASAAYHMPGGLSLRGVLDRSALQRALARIVARHEGLRTTFIQGDDEQPLQRIASADAGFNLQLHDLQGLADAESRLQALASEEALLAFDLEQGPLIRGRLIRLAEDHHVLLVTMHHIVSDGWSISVLTKELAALYAAFSQGQDDPLAPLALHYLDYAVWQRRWLSGERLQQQSTYWQQALAEAPALLMLPTDRVRPAQQDYAGAALPVVFDEDLTRGLKALSQRHGTTLYMTVMAAWAALLGRLAGQEEVVIGTPVANRTRSEVEGLIGLFVNTLAIRVDLGAQPTAKNLLAQVKTTTLGAQAHQDLPFEQVVEVVKPVRSLSHSPIFQAMLTWQDMGGGDFSLGDLHLESLGAGHTLAKFDLSLDLGEVQGRLLGSLEYATALFDASTMGRYLGYLQRLLEAMVADDQQVLEQVPLLDAVEREQLLVGLNATDVPYPQDQTIHQLFEEKVQAQPEVIAVAFQERRLSYAELNREANRLAHQLIELGIGPDDRVAICVERGVEMMVGLLGVLKAGAAYVPLDPAYPAERLAYMIQDSTPSALLTQRALQDRLPALELPLLLLDDDQREGFSERDDNPVVENLGVRNLAYVIYTSGSTGNPKGVMIEHRGLVNYSVDAARLFGLTPADTVLQQNTLNFDLSVEEIFPALMAGATLAPSREIFGSEGTQDYGIRPTFLHMTAAHWHTLAAEWHSQPEVAVRRLADVRLINVTGDALSAQKLKLWDEVRPAHTRLINTYGPTEATVSCTAAYVSHDAVAGSEGSGNATIGKPMANTRIYLLDAHQQPVPYGVTGEIFIGGDGVARGYLNLEEVNAERFLVDPFSTSPDARMYKTGDLARYMADGRIEYLGRNDFQVKVRGFRIELGEIESRLGNCAGVKEAVVIAREDNPGEKRLVAYVVAQPEVSLDAAGLRAELAPQLAEYMLPSAFVIIDAMPLTANRKLDRKALPVPADDAFASRTYEAPQGRIEQIVATIWQGLLGIEQVSRHDRFFELGGHSLLAVSLIDRLRKHGLNASVHTVFTAPSVREMALAISQDSHTLFQAPANRIPTDCTQLTPDMLPLVELNAAQIELIAAAVPGGAANIQDIYPLAPLQQGILFHYLLDNETDAYLVRSMIEFDGRQRLDAFLKALQTVVDRHDVLRTSVHWIGQPQAVQVVHRQAQLPVQTLTLVPDENARAQLDRLSDPRHLRLDLQQAPLMRAYIARDPQSERWLLALIDHHMISDHVTQEIILEEIRLLMQDPAADLPAAQPYREFVAHILATPVEIHEEYFSRRLVDVESPTAPFDLLEVQGDGNHIDEAEVQLSNELSRRLRTLAREREMAPAVLFHVAWAQVLARCTGRDDVVFGTVVTGRLQGSAGAERALGVFINTLPVRVRLAAQGARELVLATHRDLSELLAHEQAPLALAQRCSGVATGVPLFTSLLNYRHQGVDSRLQWPGLHLLESAERTNYPLSLSVNDYGDDFSLVMHSVQPVNPQRLCAMMQCALEQLTQALMYTPSIALTQLDVLPASERTLLLDTLNHTRQDYPTDLCIQHVFEEQVQAQPQAIAVAFQDRRLSYAELNREANRLAHQLIELGIGPDDRVAICVERGVEMMVGLLGVLKAGAAYVPLDPAYPAERLAYMIQDSTPSALLTQRALQDRLPALELPLLLLDDDQRQNFSERDDNPVVENLGVRNLAYVIYTSGSTGNPKGVMIEHRGLVNYSVDAARLFGLTPADTVLQQNTLNFDLSVEEIFPALVAGATLAPSREIFGSEGSQDYGIRPTFLHMTAAHWHTLAAEWHSQPEVAARRLADVRLINVTGDALSVQKLKLWDEVRPAHTRLINTYGPTEATVSCTAAYVSHDAVAGSEGSGNATIGKPMANTRIYLLDAHQQPVPYGVTGEIFIGGDGVARGYLNLEEVNAERFLVDPFSDAPDARMYKTGDLARYMADGRIEYLGRNDFQVKVRGFRIELGEIESRLGNCAGVKEAVVIAREDNPGEKRLVAYVVAQPEVSLDAAGLRAELAPQLAEYMLPSAFVLLDAMPLTPNRKLDRKALPAPSADDAAHREYEAPNGDTEERLAAIWADLLRLDRIGRHDNFFELGGHSLLTVQLQARLHQDLGVEINLRTLFDLGTLPAQAECVDRATRSQVQAIEVASRTQDLPLSLAQQRLWFLDQLDHAASIAYHMPAALHLRGRLDRKALQQTLDRIVARHESLRTTFEHQGDNVYQRFAPETIGFALAEHDLRTLGDEARQAQVEQLGQAEFQAPFDLSQGPLIRGRLLQLAEDEHILLVTQHHIVSDGWSVAVLIDEFNRLYSAFSQGLDDPLPALALQYADYASWQRQHMQGERLHTQTRFWTKHLAGAPGLLELPGDRPRPQVQSYRGATLALELPAPLSSRLRQFSQQQGLTPFMTLLAAWSILLSRLSNQAEVVVGTPVANRQRQETEALIGFFVNTLALRVDVQAHSRVDQLLSRIKAITLDAYHHQDLPFEQVVEALQPERSLGHSPLFQAMLVLGNTPRDQALTLPGLELSVLPEVTGTTQFDLSLSLNDDGERIHGQFEYATDLFDESTITRWSRQLLHLLDAMLDDVAQPLASLPWLDTQQRQQLLETFNPPQATLDEHPQRLPHRVFEAQAALTPDAPALVCAGQTLNYAELNARANRIAHRLIALGVGPDDTVGLCALRSPEMVIGLLGILKSGAAYVPLDPQYPTQRLAHMLADSAPQALVIQQGLQLPAPKGLATLELNDPLLLQAADHNPEVPALGFNHLAYVIYTSGSTGLPKGVMVEHRGLRNLLDWYLDDLAFHAGDAVLLASSYNFDLTQKNILAPLMIGAALHLAEEPFNPDAIVAQIAEAGLTHLNMSPSAFHALVEADNHQALKCLKRVVLGGEPIQIAMLEKLGQPRPMVINSYGPTECSDVVAWHQADADLATYRDHSMPIGKPIRNMQLHVLDEHGQLLPVGVRGEIHIGGVGVARGYLNLPELSAERFIADPFSERSDARLYKTGDIGRWLPDGTLEYLGRNDDQVKIRGLRVELGEIEAALAALPGVREAAVIAREHQNDKRLVAYLCGEPAAAEQLRAELLTRLPGHMVPSAFVVLEALPLTPNGKLDRRALPEPGQEAYASRDYEEPQGPVERIVADIWQQLLGLERVGRHDRFFELGGHSLLAVGLIDRLRKQGLNASVQTVFTAPSVREMALAISQAPQTLFHAPANRIPAGCTHLTPDMLPLVELSEAQLERIVAAVPGGAANIQDIYPLAPLQEGILFHHLLGQEGDAYLVLSMIEFDDRQHLDAFIDALQVVIKRHDIQRTAVHWDGLPQAVQVVQRHAHLPVHSVTLDSDKDPLEQLRALNDPRQLRLDLHQAPLMRVCIARDPHSERWLLALLNHHMTSDHVTLEIVLEEIHAILHGQGDSLPTPQPYRDFIAQTQATPAEVHEAYFQRRLADIDTPTAPFDLMEVQGDGNHIEEAEVRLSSELNHRIRTLARERGMTPAVLFHVAWAQVLARCTGRDDVVFGTVVAGRLQGSAGAERALGVFINTLPVRVQLAAHGAHELVLATHRDLTELLNHEQASLALAQRCSSVATALPLFTSLLNYRHQADDSQLHFPGMHMLDSEERTNYPLALSVNDYGDALGLLMQSVQPVDPQRLCNMMQLALEQLTQALMHTPNIALTQLDVLPSTERTLLLDTFNQNRKHYPAELCIQHVFEEQVRQAPGAIALVDAQSSLDYAELNARANRLAHRLIAAGLRPDERVALLVERSPEMIVGILAILKAGGAYVPLDPNYPQDRLQHMLEDSSPRVLLSQGNLAEQLPALSIPHLQLEDAPGNDSNPHVAGLTSRHLCYVMYTSGSTGKPKGVMLEHRSVCNQIGALQERYGLNPQDRVLQFATMTFDMSVEEIFGALLSGATLVLRSDAWIAGTAAFAALCEQYAITVANLPTVFWQQISRDAHVPLPTSLRQFMIGGEAVGKQAVAQWFEREGHRPALFNAYGPTEATVNASIRLMERDNEDFRSIGKPVRNTPLYVLDAAGNLAPLGVAGELHIGGVGVARGYLNRAELSAERFIANPFSSDSDARLYKTGDLARWRADGTLEYLGRNDDQVKIRGFRVELGEIEAVLATCAGIREAVVVARESKPGQSDSKRLIAYLCGESVPLEQLRATLLAALPDYMVPSAYVYLESMPLTPNGKLDRLSLPAPGQEAFASRAYEAPNGEIEEMLAQVWQDLLGIEQVGRHDNFFELGGHSLLAVQVILRARETFGVEVPLRGLFEHPSLLALADLITTLQLAQYESDELLDLQHQMASLSESELLAIVSKDA</sequence>
<dbReference type="EMBL" id="LT629777">
    <property type="protein sequence ID" value="SDT16599.1"/>
    <property type="molecule type" value="Genomic_DNA"/>
</dbReference>
<dbReference type="InterPro" id="IPR010071">
    <property type="entry name" value="AA_adenyl_dom"/>
</dbReference>
<dbReference type="GO" id="GO:0044550">
    <property type="term" value="P:secondary metabolite biosynthetic process"/>
    <property type="evidence" value="ECO:0007669"/>
    <property type="project" value="UniProtKB-ARBA"/>
</dbReference>
<dbReference type="GO" id="GO:0016874">
    <property type="term" value="F:ligase activity"/>
    <property type="evidence" value="ECO:0007669"/>
    <property type="project" value="UniProtKB-KW"/>
</dbReference>
<dbReference type="Gene3D" id="3.30.559.10">
    <property type="entry name" value="Chloramphenicol acetyltransferase-like domain"/>
    <property type="match status" value="5"/>
</dbReference>
<dbReference type="Gene3D" id="3.40.50.980">
    <property type="match status" value="10"/>
</dbReference>
<dbReference type="InterPro" id="IPR036736">
    <property type="entry name" value="ACP-like_sf"/>
</dbReference>
<dbReference type="Gene3D" id="3.30.559.30">
    <property type="entry name" value="Nonribosomal peptide synthetase, condensation domain"/>
    <property type="match status" value="5"/>
</dbReference>
<dbReference type="InterPro" id="IPR020845">
    <property type="entry name" value="AMP-binding_CS"/>
</dbReference>
<dbReference type="PANTHER" id="PTHR45527:SF1">
    <property type="entry name" value="FATTY ACID SYNTHASE"/>
    <property type="match status" value="1"/>
</dbReference>
<dbReference type="CDD" id="cd05930">
    <property type="entry name" value="A_NRPS"/>
    <property type="match status" value="4"/>
</dbReference>
<evidence type="ECO:0000256" key="2">
    <source>
        <dbReference type="ARBA" id="ARBA00006432"/>
    </source>
</evidence>
<evidence type="ECO:0000256" key="5">
    <source>
        <dbReference type="ARBA" id="ARBA00022598"/>
    </source>
</evidence>
<dbReference type="FunFam" id="2.30.38.10:FF:000001">
    <property type="entry name" value="Non-ribosomal peptide synthetase PvdI"/>
    <property type="match status" value="5"/>
</dbReference>
<dbReference type="FunFam" id="3.30.559.30:FF:000001">
    <property type="entry name" value="Non-ribosomal peptide synthetase"/>
    <property type="match status" value="2"/>
</dbReference>
<comment type="cofactor">
    <cofactor evidence="1">
        <name>pantetheine 4'-phosphate</name>
        <dbReference type="ChEBI" id="CHEBI:47942"/>
    </cofactor>
</comment>
<feature type="region of interest" description="Disordered" evidence="6">
    <location>
        <begin position="3125"/>
        <end position="3144"/>
    </location>
</feature>
<dbReference type="CDD" id="cd19544">
    <property type="entry name" value="E-C_NRPS"/>
    <property type="match status" value="2"/>
</dbReference>
<dbReference type="Pfam" id="PF00668">
    <property type="entry name" value="Condensation"/>
    <property type="match status" value="5"/>
</dbReference>
<dbReference type="Gene3D" id="3.30.300.30">
    <property type="match status" value="5"/>
</dbReference>
<dbReference type="FunFam" id="3.30.300.30:FF:000010">
    <property type="entry name" value="Enterobactin synthetase component F"/>
    <property type="match status" value="5"/>
</dbReference>
<feature type="domain" description="Carrier" evidence="7">
    <location>
        <begin position="987"/>
        <end position="1062"/>
    </location>
</feature>
<dbReference type="Proteomes" id="UP000199524">
    <property type="component" value="Chromosome I"/>
</dbReference>
<dbReference type="FunFam" id="3.40.50.980:FF:000002">
    <property type="entry name" value="Enterobactin synthetase component F"/>
    <property type="match status" value="1"/>
</dbReference>
<keyword evidence="4" id="KW-0597">Phosphoprotein</keyword>
<dbReference type="GO" id="GO:0043041">
    <property type="term" value="P:amino acid activation for nonribosomal peptide biosynthetic process"/>
    <property type="evidence" value="ECO:0007669"/>
    <property type="project" value="TreeGrafter"/>
</dbReference>
<dbReference type="PROSITE" id="PS00012">
    <property type="entry name" value="PHOSPHOPANTETHEINE"/>
    <property type="match status" value="2"/>
</dbReference>
<dbReference type="GO" id="GO:0005737">
    <property type="term" value="C:cytoplasm"/>
    <property type="evidence" value="ECO:0007669"/>
    <property type="project" value="TreeGrafter"/>
</dbReference>
<evidence type="ECO:0000259" key="7">
    <source>
        <dbReference type="PROSITE" id="PS50075"/>
    </source>
</evidence>
<dbReference type="FunFam" id="1.10.1200.10:FF:000005">
    <property type="entry name" value="Nonribosomal peptide synthetase 1"/>
    <property type="match status" value="5"/>
</dbReference>
<dbReference type="InterPro" id="IPR000873">
    <property type="entry name" value="AMP-dep_synth/lig_dom"/>
</dbReference>
<keyword evidence="5" id="KW-0436">Ligase</keyword>
<dbReference type="RefSeq" id="WP_090208447.1">
    <property type="nucleotide sequence ID" value="NZ_LT629777.1"/>
</dbReference>
<dbReference type="SUPFAM" id="SSF52777">
    <property type="entry name" value="CoA-dependent acyltransferases"/>
    <property type="match status" value="10"/>
</dbReference>
<proteinExistence type="inferred from homology"/>
<name>A0A1H1Y5U2_9PSED</name>
<dbReference type="GO" id="GO:0031177">
    <property type="term" value="F:phosphopantetheine binding"/>
    <property type="evidence" value="ECO:0007669"/>
    <property type="project" value="InterPro"/>
</dbReference>
<gene>
    <name evidence="8" type="ORF">SAMN05216598_4233</name>
</gene>
<dbReference type="GeneID" id="300209142"/>
<dbReference type="Gene3D" id="2.30.38.10">
    <property type="entry name" value="Luciferase, Domain 3"/>
    <property type="match status" value="5"/>
</dbReference>
<dbReference type="InterPro" id="IPR009081">
    <property type="entry name" value="PP-bd_ACP"/>
</dbReference>
<feature type="domain" description="Carrier" evidence="7">
    <location>
        <begin position="5273"/>
        <end position="5348"/>
    </location>
</feature>
<evidence type="ECO:0000256" key="6">
    <source>
        <dbReference type="SAM" id="MobiDB-lite"/>
    </source>
</evidence>
<dbReference type="FunFam" id="3.30.559.10:FF:000012">
    <property type="entry name" value="Non-ribosomal peptide synthetase"/>
    <property type="match status" value="2"/>
</dbReference>
<protein>
    <submittedName>
        <fullName evidence="8">Syringomycin synthetase protein SyrE</fullName>
    </submittedName>
</protein>
<keyword evidence="3" id="KW-0596">Phosphopantetheine</keyword>
<dbReference type="InterPro" id="IPR006162">
    <property type="entry name" value="Ppantetheine_attach_site"/>
</dbReference>
<reference evidence="9" key="1">
    <citation type="submission" date="2016-10" db="EMBL/GenBank/DDBJ databases">
        <authorList>
            <person name="Varghese N."/>
            <person name="Submissions S."/>
        </authorList>
    </citation>
    <scope>NUCLEOTIDE SEQUENCE [LARGE SCALE GENOMIC DNA]</scope>
    <source>
        <strain evidence="9">ATCC 23835</strain>
    </source>
</reference>
<dbReference type="Pfam" id="PF00550">
    <property type="entry name" value="PP-binding"/>
    <property type="match status" value="5"/>
</dbReference>
<feature type="domain" description="Carrier" evidence="7">
    <location>
        <begin position="2055"/>
        <end position="2129"/>
    </location>
</feature>
<evidence type="ECO:0000313" key="9">
    <source>
        <dbReference type="Proteomes" id="UP000199524"/>
    </source>
</evidence>
<evidence type="ECO:0000256" key="1">
    <source>
        <dbReference type="ARBA" id="ARBA00001957"/>
    </source>
</evidence>
<feature type="domain" description="Carrier" evidence="7">
    <location>
        <begin position="4199"/>
        <end position="4273"/>
    </location>
</feature>
<dbReference type="CDD" id="cd19531">
    <property type="entry name" value="LCL_NRPS-like"/>
    <property type="match status" value="2"/>
</dbReference>
<dbReference type="Pfam" id="PF00501">
    <property type="entry name" value="AMP-binding"/>
    <property type="match status" value="5"/>
</dbReference>
<dbReference type="Pfam" id="PF13193">
    <property type="entry name" value="AMP-binding_C"/>
    <property type="match status" value="5"/>
</dbReference>
<dbReference type="InterPro" id="IPR025110">
    <property type="entry name" value="AMP-bd_C"/>
</dbReference>
<dbReference type="SUPFAM" id="SSF47336">
    <property type="entry name" value="ACP-like"/>
    <property type="match status" value="5"/>
</dbReference>
<dbReference type="InterPro" id="IPR045851">
    <property type="entry name" value="AMP-bd_C_sf"/>
</dbReference>
<feature type="domain" description="Carrier" evidence="7">
    <location>
        <begin position="3142"/>
        <end position="3217"/>
    </location>
</feature>
<dbReference type="PROSITE" id="PS50075">
    <property type="entry name" value="CARRIER"/>
    <property type="match status" value="5"/>
</dbReference>
<dbReference type="InterPro" id="IPR023213">
    <property type="entry name" value="CAT-like_dom_sf"/>
</dbReference>
<dbReference type="NCBIfam" id="TIGR01733">
    <property type="entry name" value="AA-adenyl-dom"/>
    <property type="match status" value="5"/>
</dbReference>
<dbReference type="FunFam" id="3.40.50.12780:FF:000012">
    <property type="entry name" value="Non-ribosomal peptide synthetase"/>
    <property type="match status" value="5"/>
</dbReference>
<dbReference type="SMART" id="SM00823">
    <property type="entry name" value="PKS_PP"/>
    <property type="match status" value="5"/>
</dbReference>
<evidence type="ECO:0000313" key="8">
    <source>
        <dbReference type="EMBL" id="SDT16599.1"/>
    </source>
</evidence>
<dbReference type="NCBIfam" id="NF003417">
    <property type="entry name" value="PRK04813.1"/>
    <property type="match status" value="5"/>
</dbReference>
<dbReference type="SUPFAM" id="SSF56801">
    <property type="entry name" value="Acetyl-CoA synthetase-like"/>
    <property type="match status" value="5"/>
</dbReference>
<dbReference type="Gene3D" id="1.10.1200.10">
    <property type="entry name" value="ACP-like"/>
    <property type="match status" value="5"/>
</dbReference>
<keyword evidence="9" id="KW-1185">Reference proteome</keyword>